<keyword evidence="3" id="KW-0804">Transcription</keyword>
<dbReference type="AlphaFoldDB" id="A0A841BKR0"/>
<dbReference type="RefSeq" id="WP_184833492.1">
    <property type="nucleotide sequence ID" value="NZ_JACHMN010000002.1"/>
</dbReference>
<dbReference type="EMBL" id="JACHMN010000002">
    <property type="protein sequence ID" value="MBB5867948.1"/>
    <property type="molecule type" value="Genomic_DNA"/>
</dbReference>
<dbReference type="Pfam" id="PF07702">
    <property type="entry name" value="UTRA"/>
    <property type="match status" value="1"/>
</dbReference>
<sequence>MEAPTYLALADELERLLATEPAGARVASEHELARRHGVNRLTARAALDELEQRRVVRRRRGSGTFVSRRYDVIVSPLAMPNWAQLVRAAGGTAHAEVVGAELAAAPDEIGAALGVSGPLLVVQRVGRVDGQRALFKTSWLAADLVPGLTEALPRHDSLLAAIEGAYGLQPVRHALRAEIVAPPVHVVTALELPRNTEVVRIDSRTDSDRTGRRVEITHSWLRTDVFRLVVDLQG</sequence>
<dbReference type="SUPFAM" id="SSF64288">
    <property type="entry name" value="Chorismate lyase-like"/>
    <property type="match status" value="1"/>
</dbReference>
<dbReference type="GO" id="GO:0045892">
    <property type="term" value="P:negative regulation of DNA-templated transcription"/>
    <property type="evidence" value="ECO:0007669"/>
    <property type="project" value="TreeGrafter"/>
</dbReference>
<evidence type="ECO:0000313" key="5">
    <source>
        <dbReference type="EMBL" id="MBB5867948.1"/>
    </source>
</evidence>
<dbReference type="Gene3D" id="3.40.1410.10">
    <property type="entry name" value="Chorismate lyase-like"/>
    <property type="match status" value="1"/>
</dbReference>
<dbReference type="InterPro" id="IPR011663">
    <property type="entry name" value="UTRA"/>
</dbReference>
<keyword evidence="2" id="KW-0238">DNA-binding</keyword>
<dbReference type="GO" id="GO:0003677">
    <property type="term" value="F:DNA binding"/>
    <property type="evidence" value="ECO:0007669"/>
    <property type="project" value="UniProtKB-KW"/>
</dbReference>
<dbReference type="PANTHER" id="PTHR44846">
    <property type="entry name" value="MANNOSYL-D-GLYCERATE TRANSPORT/METABOLISM SYSTEM REPRESSOR MNGR-RELATED"/>
    <property type="match status" value="1"/>
</dbReference>
<protein>
    <submittedName>
        <fullName evidence="5">GntR family transcriptional regulator</fullName>
    </submittedName>
</protein>
<evidence type="ECO:0000256" key="3">
    <source>
        <dbReference type="ARBA" id="ARBA00023163"/>
    </source>
</evidence>
<dbReference type="Proteomes" id="UP000587527">
    <property type="component" value="Unassembled WGS sequence"/>
</dbReference>
<dbReference type="InterPro" id="IPR036390">
    <property type="entry name" value="WH_DNA-bd_sf"/>
</dbReference>
<accession>A0A841BKR0</accession>
<dbReference type="SUPFAM" id="SSF46785">
    <property type="entry name" value="Winged helix' DNA-binding domain"/>
    <property type="match status" value="1"/>
</dbReference>
<evidence type="ECO:0000256" key="2">
    <source>
        <dbReference type="ARBA" id="ARBA00023125"/>
    </source>
</evidence>
<dbReference type="Pfam" id="PF00392">
    <property type="entry name" value="GntR"/>
    <property type="match status" value="1"/>
</dbReference>
<feature type="domain" description="HTH gntR-type" evidence="4">
    <location>
        <begin position="3"/>
        <end position="69"/>
    </location>
</feature>
<dbReference type="SMART" id="SM00866">
    <property type="entry name" value="UTRA"/>
    <property type="match status" value="1"/>
</dbReference>
<dbReference type="InterPro" id="IPR050679">
    <property type="entry name" value="Bact_HTH_transcr_reg"/>
</dbReference>
<dbReference type="GO" id="GO:0003700">
    <property type="term" value="F:DNA-binding transcription factor activity"/>
    <property type="evidence" value="ECO:0007669"/>
    <property type="project" value="InterPro"/>
</dbReference>
<dbReference type="InterPro" id="IPR036388">
    <property type="entry name" value="WH-like_DNA-bd_sf"/>
</dbReference>
<dbReference type="Gene3D" id="1.10.10.10">
    <property type="entry name" value="Winged helix-like DNA-binding domain superfamily/Winged helix DNA-binding domain"/>
    <property type="match status" value="1"/>
</dbReference>
<keyword evidence="1" id="KW-0805">Transcription regulation</keyword>
<reference evidence="5 6" key="1">
    <citation type="submission" date="2020-08" db="EMBL/GenBank/DDBJ databases">
        <title>Sequencing the genomes of 1000 actinobacteria strains.</title>
        <authorList>
            <person name="Klenk H.-P."/>
        </authorList>
    </citation>
    <scope>NUCLEOTIDE SEQUENCE [LARGE SCALE GENOMIC DNA]</scope>
    <source>
        <strain evidence="5 6">DSM 45362</strain>
    </source>
</reference>
<dbReference type="PROSITE" id="PS50949">
    <property type="entry name" value="HTH_GNTR"/>
    <property type="match status" value="1"/>
</dbReference>
<evidence type="ECO:0000256" key="1">
    <source>
        <dbReference type="ARBA" id="ARBA00023015"/>
    </source>
</evidence>
<dbReference type="InterPro" id="IPR000524">
    <property type="entry name" value="Tscrpt_reg_HTH_GntR"/>
</dbReference>
<comment type="caution">
    <text evidence="5">The sequence shown here is derived from an EMBL/GenBank/DDBJ whole genome shotgun (WGS) entry which is preliminary data.</text>
</comment>
<evidence type="ECO:0000259" key="4">
    <source>
        <dbReference type="PROSITE" id="PS50949"/>
    </source>
</evidence>
<organism evidence="5 6">
    <name type="scientific">Allocatelliglobosispora scoriae</name>
    <dbReference type="NCBI Taxonomy" id="643052"/>
    <lineage>
        <taxon>Bacteria</taxon>
        <taxon>Bacillati</taxon>
        <taxon>Actinomycetota</taxon>
        <taxon>Actinomycetes</taxon>
        <taxon>Micromonosporales</taxon>
        <taxon>Micromonosporaceae</taxon>
        <taxon>Allocatelliglobosispora</taxon>
    </lineage>
</organism>
<proteinExistence type="predicted"/>
<dbReference type="PANTHER" id="PTHR44846:SF1">
    <property type="entry name" value="MANNOSYL-D-GLYCERATE TRANSPORT_METABOLISM SYSTEM REPRESSOR MNGR-RELATED"/>
    <property type="match status" value="1"/>
</dbReference>
<evidence type="ECO:0000313" key="6">
    <source>
        <dbReference type="Proteomes" id="UP000587527"/>
    </source>
</evidence>
<dbReference type="InterPro" id="IPR028978">
    <property type="entry name" value="Chorismate_lyase_/UTRA_dom_sf"/>
</dbReference>
<dbReference type="SMART" id="SM00345">
    <property type="entry name" value="HTH_GNTR"/>
    <property type="match status" value="1"/>
</dbReference>
<gene>
    <name evidence="5" type="ORF">F4553_001327</name>
</gene>
<name>A0A841BKR0_9ACTN</name>
<keyword evidence="6" id="KW-1185">Reference proteome</keyword>